<dbReference type="Proteomes" id="UP000244722">
    <property type="component" value="Unassembled WGS sequence"/>
</dbReference>
<evidence type="ECO:0000256" key="1">
    <source>
        <dbReference type="SAM" id="MobiDB-lite"/>
    </source>
</evidence>
<gene>
    <name evidence="2" type="ORF">B9Z19DRAFT_488838</name>
</gene>
<comment type="caution">
    <text evidence="2">The sequence shown here is derived from an EMBL/GenBank/DDBJ whole genome shotgun (WGS) entry which is preliminary data.</text>
</comment>
<evidence type="ECO:0000313" key="2">
    <source>
        <dbReference type="EMBL" id="PUU74034.1"/>
    </source>
</evidence>
<proteinExistence type="predicted"/>
<feature type="region of interest" description="Disordered" evidence="1">
    <location>
        <begin position="1"/>
        <end position="31"/>
    </location>
</feature>
<dbReference type="AlphaFoldDB" id="A0A2T6ZF49"/>
<protein>
    <submittedName>
        <fullName evidence="2">Uncharacterized protein</fullName>
    </submittedName>
</protein>
<dbReference type="EMBL" id="NESQ01000326">
    <property type="protein sequence ID" value="PUU74034.1"/>
    <property type="molecule type" value="Genomic_DNA"/>
</dbReference>
<accession>A0A2T6ZF49</accession>
<name>A0A2T6ZF49_TUBBO</name>
<keyword evidence="3" id="KW-1185">Reference proteome</keyword>
<sequence>MQCNGRTPALENVPRGIEENGDGDENGTTRGMNGWEKGYWRRRRGMSGRIWYMHGISTIEERQPGKPSRTDGQSICAGMIKNKKAILGRARTHREVLVLGRKQYWWGRLVHRFEKRQGNGAFSSKLERIPLFHSCFRGLRYKKDTVLLVPWICEN</sequence>
<evidence type="ECO:0000313" key="3">
    <source>
        <dbReference type="Proteomes" id="UP000244722"/>
    </source>
</evidence>
<reference evidence="2 3" key="1">
    <citation type="submission" date="2017-04" db="EMBL/GenBank/DDBJ databases">
        <title>Draft genome sequence of Tuber borchii Vittad., a whitish edible truffle.</title>
        <authorList>
            <consortium name="DOE Joint Genome Institute"/>
            <person name="Murat C."/>
            <person name="Kuo A."/>
            <person name="Barry K.W."/>
            <person name="Clum A."/>
            <person name="Dockter R.B."/>
            <person name="Fauchery L."/>
            <person name="Iotti M."/>
            <person name="Kohler A."/>
            <person name="Labutti K."/>
            <person name="Lindquist E.A."/>
            <person name="Lipzen A."/>
            <person name="Ohm R.A."/>
            <person name="Wang M."/>
            <person name="Grigoriev I.V."/>
            <person name="Zambonelli A."/>
            <person name="Martin F.M."/>
        </authorList>
    </citation>
    <scope>NUCLEOTIDE SEQUENCE [LARGE SCALE GENOMIC DNA]</scope>
    <source>
        <strain evidence="2 3">Tbo3840</strain>
    </source>
</reference>
<organism evidence="2 3">
    <name type="scientific">Tuber borchii</name>
    <name type="common">White truffle</name>
    <dbReference type="NCBI Taxonomy" id="42251"/>
    <lineage>
        <taxon>Eukaryota</taxon>
        <taxon>Fungi</taxon>
        <taxon>Dikarya</taxon>
        <taxon>Ascomycota</taxon>
        <taxon>Pezizomycotina</taxon>
        <taxon>Pezizomycetes</taxon>
        <taxon>Pezizales</taxon>
        <taxon>Tuberaceae</taxon>
        <taxon>Tuber</taxon>
    </lineage>
</organism>